<dbReference type="InterPro" id="IPR013763">
    <property type="entry name" value="Cyclin-like_dom"/>
</dbReference>
<dbReference type="Gene3D" id="1.20.5.650">
    <property type="entry name" value="Single helix bin"/>
    <property type="match status" value="1"/>
</dbReference>
<dbReference type="GO" id="GO:0000995">
    <property type="term" value="F:RNA polymerase III general transcription initiation factor activity"/>
    <property type="evidence" value="ECO:0007669"/>
    <property type="project" value="TreeGrafter"/>
</dbReference>
<dbReference type="AlphaFoldDB" id="A0A0L0S3K1"/>
<dbReference type="GO" id="GO:0017025">
    <property type="term" value="F:TBP-class protein binding"/>
    <property type="evidence" value="ECO:0007669"/>
    <property type="project" value="InterPro"/>
</dbReference>
<feature type="compositionally biased region" description="Polar residues" evidence="11">
    <location>
        <begin position="470"/>
        <end position="489"/>
    </location>
</feature>
<feature type="compositionally biased region" description="Acidic residues" evidence="11">
    <location>
        <begin position="610"/>
        <end position="628"/>
    </location>
</feature>
<keyword evidence="7" id="KW-0010">Activator</keyword>
<keyword evidence="8" id="KW-0804">Transcription</keyword>
<dbReference type="PANTHER" id="PTHR11618">
    <property type="entry name" value="TRANSCRIPTION INITIATION FACTOR IIB-RELATED"/>
    <property type="match status" value="1"/>
</dbReference>
<feature type="region of interest" description="Disordered" evidence="11">
    <location>
        <begin position="596"/>
        <end position="676"/>
    </location>
</feature>
<evidence type="ECO:0000256" key="5">
    <source>
        <dbReference type="ARBA" id="ARBA00022833"/>
    </source>
</evidence>
<feature type="compositionally biased region" description="Basic and acidic residues" evidence="11">
    <location>
        <begin position="715"/>
        <end position="727"/>
    </location>
</feature>
<dbReference type="PANTHER" id="PTHR11618:SF4">
    <property type="entry name" value="TRANSCRIPTION FACTOR IIIB 90 KDA SUBUNIT"/>
    <property type="match status" value="1"/>
</dbReference>
<dbReference type="InterPro" id="IPR000812">
    <property type="entry name" value="TFIIB"/>
</dbReference>
<dbReference type="STRING" id="578462.A0A0L0S3K1"/>
<dbReference type="GO" id="GO:0070897">
    <property type="term" value="P:transcription preinitiation complex assembly"/>
    <property type="evidence" value="ECO:0007669"/>
    <property type="project" value="InterPro"/>
</dbReference>
<evidence type="ECO:0000313" key="14">
    <source>
        <dbReference type="Proteomes" id="UP000054350"/>
    </source>
</evidence>
<evidence type="ECO:0000256" key="3">
    <source>
        <dbReference type="ARBA" id="ARBA00022723"/>
    </source>
</evidence>
<evidence type="ECO:0000259" key="12">
    <source>
        <dbReference type="SMART" id="SM00385"/>
    </source>
</evidence>
<evidence type="ECO:0000256" key="8">
    <source>
        <dbReference type="ARBA" id="ARBA00023163"/>
    </source>
</evidence>
<dbReference type="GO" id="GO:0097550">
    <property type="term" value="C:transcription preinitiation complex"/>
    <property type="evidence" value="ECO:0007669"/>
    <property type="project" value="TreeGrafter"/>
</dbReference>
<dbReference type="VEuPathDB" id="FungiDB:AMAG_02887"/>
<feature type="region of interest" description="Disordered" evidence="11">
    <location>
        <begin position="774"/>
        <end position="808"/>
    </location>
</feature>
<feature type="domain" description="Cyclin-like" evidence="12">
    <location>
        <begin position="196"/>
        <end position="280"/>
    </location>
</feature>
<keyword evidence="4" id="KW-0863">Zinc-finger</keyword>
<evidence type="ECO:0000256" key="10">
    <source>
        <dbReference type="ARBA" id="ARBA00031009"/>
    </source>
</evidence>
<keyword evidence="3" id="KW-0479">Metal-binding</keyword>
<feature type="region of interest" description="Disordered" evidence="11">
    <location>
        <begin position="710"/>
        <end position="748"/>
    </location>
</feature>
<dbReference type="SMART" id="SM00385">
    <property type="entry name" value="CYCLIN"/>
    <property type="match status" value="2"/>
</dbReference>
<sequence>MNQRPQSAAAQPCPTDGSAHSLVEDAANGQTVCEKCGLVTSENNTTAEVAFVEGGDGRHIALGARVTAANAGRVAGPGGFTSNSNNAAHKAGKELQRLLAALNIVDNVGGPENSIVNTAHRIYKLASTHAMTKGRPVARVCAVCLYIALRQRKLGVLLIELADLVGTSVFKLGTLFSLFRREFPSVVQLDDSDPSMYVARFAGMLDFGNKTTDVANDAMKLVVRMKRDWISDGRRPAGICGACLLIAARMHGFHRSVKEIVHVVKMSDVTVVARLREFQKTPAAHMSATELRAWANAVQEAKEKRLPVPETDQFGLPPAFVRNRIRENPALAESVGASSLVSSSLSPAMTAASPAMTASSSTATDSPAALALGPTEQADDPVRLEQYILDFSTRILNTSGADPDDRVHQLLAQNAAVAAAGLAATGRSTPDMISAAASAAAAATASGTVLPAHAPVGVGLGIADTAGNTSPFLTPPMTQSQQGGSSNGVALTALGADGALPLTPDATQLPPQASQAESAASAPSSSSSRTARKPKRTRRTPEQELAIMTQLAETIPRNPAVLGEYRPASPTLQVEMPASHLQDLRLIKPLTKLLEEKETEEQQRAAFADGGDDDDEEMMLPDDEDEEEHGASSSSAAPGTTSAPAPPPPAKKRKPYDLDPDRGRVHLTEADTRLSDLDDDEEIQAIFATPAEVEVRAKIWNEANREYLEQQMQKAMDKQRKAAEGGRPRSRKRKRTETAGEPLAESPFEAAHRLAKKRISSKINEDVLRQILGDGDMSPTTAGFPGGDGTAVASSSSSGEVGPNAGSDTREIVEEDDMHVDGAGALEAGHDEAYDEEFDDGAGNSPFPDLYGGHDEEDTYDEY</sequence>
<accession>A0A0L0S3K1</accession>
<dbReference type="GO" id="GO:0001006">
    <property type="term" value="F:RNA polymerase III type 3 promoter sequence-specific DNA binding"/>
    <property type="evidence" value="ECO:0007669"/>
    <property type="project" value="TreeGrafter"/>
</dbReference>
<keyword evidence="6" id="KW-0805">Transcription regulation</keyword>
<name>A0A0L0S3K1_ALLM3</name>
<dbReference type="Pfam" id="PF07741">
    <property type="entry name" value="BRF1"/>
    <property type="match status" value="1"/>
</dbReference>
<reference evidence="14" key="2">
    <citation type="submission" date="2009-11" db="EMBL/GenBank/DDBJ databases">
        <title>The Genome Sequence of Allomyces macrogynus strain ATCC 38327.</title>
        <authorList>
            <consortium name="The Broad Institute Genome Sequencing Platform"/>
            <person name="Russ C."/>
            <person name="Cuomo C."/>
            <person name="Shea T."/>
            <person name="Young S.K."/>
            <person name="Zeng Q."/>
            <person name="Koehrsen M."/>
            <person name="Haas B."/>
            <person name="Borodovsky M."/>
            <person name="Guigo R."/>
            <person name="Alvarado L."/>
            <person name="Berlin A."/>
            <person name="Borenstein D."/>
            <person name="Chen Z."/>
            <person name="Engels R."/>
            <person name="Freedman E."/>
            <person name="Gellesch M."/>
            <person name="Goldberg J."/>
            <person name="Griggs A."/>
            <person name="Gujja S."/>
            <person name="Heiman D."/>
            <person name="Hepburn T."/>
            <person name="Howarth C."/>
            <person name="Jen D."/>
            <person name="Larson L."/>
            <person name="Lewis B."/>
            <person name="Mehta T."/>
            <person name="Park D."/>
            <person name="Pearson M."/>
            <person name="Roberts A."/>
            <person name="Saif S."/>
            <person name="Shenoy N."/>
            <person name="Sisk P."/>
            <person name="Stolte C."/>
            <person name="Sykes S."/>
            <person name="Walk T."/>
            <person name="White J."/>
            <person name="Yandava C."/>
            <person name="Burger G."/>
            <person name="Gray M.W."/>
            <person name="Holland P.W.H."/>
            <person name="King N."/>
            <person name="Lang F.B.F."/>
            <person name="Roger A.J."/>
            <person name="Ruiz-Trillo I."/>
            <person name="Lander E."/>
            <person name="Nusbaum C."/>
        </authorList>
    </citation>
    <scope>NUCLEOTIDE SEQUENCE [LARGE SCALE GENOMIC DNA]</scope>
    <source>
        <strain evidence="14">ATCC 38327</strain>
    </source>
</reference>
<dbReference type="OMA" id="AHASTHM"/>
<dbReference type="GO" id="GO:0000126">
    <property type="term" value="C:transcription factor TFIIIB complex"/>
    <property type="evidence" value="ECO:0007669"/>
    <property type="project" value="TreeGrafter"/>
</dbReference>
<dbReference type="Pfam" id="PF08271">
    <property type="entry name" value="Zn_Ribbon_TF"/>
    <property type="match status" value="1"/>
</dbReference>
<dbReference type="OrthoDB" id="511529at2759"/>
<evidence type="ECO:0000256" key="4">
    <source>
        <dbReference type="ARBA" id="ARBA00022771"/>
    </source>
</evidence>
<protein>
    <recommendedName>
        <fullName evidence="10">B-related factor 1</fullName>
    </recommendedName>
</protein>
<dbReference type="Gene3D" id="1.10.472.10">
    <property type="entry name" value="Cyclin-like"/>
    <property type="match status" value="2"/>
</dbReference>
<dbReference type="InterPro" id="IPR013150">
    <property type="entry name" value="TFIIB_cyclin"/>
</dbReference>
<evidence type="ECO:0000256" key="9">
    <source>
        <dbReference type="ARBA" id="ARBA00023242"/>
    </source>
</evidence>
<reference evidence="13 14" key="1">
    <citation type="submission" date="2009-11" db="EMBL/GenBank/DDBJ databases">
        <title>Annotation of Allomyces macrogynus ATCC 38327.</title>
        <authorList>
            <consortium name="The Broad Institute Genome Sequencing Platform"/>
            <person name="Russ C."/>
            <person name="Cuomo C."/>
            <person name="Burger G."/>
            <person name="Gray M.W."/>
            <person name="Holland P.W.H."/>
            <person name="King N."/>
            <person name="Lang F.B.F."/>
            <person name="Roger A.J."/>
            <person name="Ruiz-Trillo I."/>
            <person name="Young S.K."/>
            <person name="Zeng Q."/>
            <person name="Gargeya S."/>
            <person name="Fitzgerald M."/>
            <person name="Haas B."/>
            <person name="Abouelleil A."/>
            <person name="Alvarado L."/>
            <person name="Arachchi H.M."/>
            <person name="Berlin A."/>
            <person name="Chapman S.B."/>
            <person name="Gearin G."/>
            <person name="Goldberg J."/>
            <person name="Griggs A."/>
            <person name="Gujja S."/>
            <person name="Hansen M."/>
            <person name="Heiman D."/>
            <person name="Howarth C."/>
            <person name="Larimer J."/>
            <person name="Lui A."/>
            <person name="MacDonald P.J.P."/>
            <person name="McCowen C."/>
            <person name="Montmayeur A."/>
            <person name="Murphy C."/>
            <person name="Neiman D."/>
            <person name="Pearson M."/>
            <person name="Priest M."/>
            <person name="Roberts A."/>
            <person name="Saif S."/>
            <person name="Shea T."/>
            <person name="Sisk P."/>
            <person name="Stolte C."/>
            <person name="Sykes S."/>
            <person name="Wortman J."/>
            <person name="Nusbaum C."/>
            <person name="Birren B."/>
        </authorList>
    </citation>
    <scope>NUCLEOTIDE SEQUENCE [LARGE SCALE GENOMIC DNA]</scope>
    <source>
        <strain evidence="13 14">ATCC 38327</strain>
    </source>
</reference>
<comment type="similarity">
    <text evidence="2">Belongs to the TFIIB family.</text>
</comment>
<dbReference type="InterPro" id="IPR013137">
    <property type="entry name" value="Znf_TFIIB"/>
</dbReference>
<proteinExistence type="inferred from homology"/>
<dbReference type="Pfam" id="PF00382">
    <property type="entry name" value="TFIIB"/>
    <property type="match status" value="2"/>
</dbReference>
<evidence type="ECO:0000313" key="13">
    <source>
        <dbReference type="EMBL" id="KNE57138.1"/>
    </source>
</evidence>
<dbReference type="SUPFAM" id="SSF47954">
    <property type="entry name" value="Cyclin-like"/>
    <property type="match status" value="2"/>
</dbReference>
<keyword evidence="9" id="KW-0539">Nucleus</keyword>
<organism evidence="13 14">
    <name type="scientific">Allomyces macrogynus (strain ATCC 38327)</name>
    <name type="common">Allomyces javanicus var. macrogynus</name>
    <dbReference type="NCBI Taxonomy" id="578462"/>
    <lineage>
        <taxon>Eukaryota</taxon>
        <taxon>Fungi</taxon>
        <taxon>Fungi incertae sedis</taxon>
        <taxon>Blastocladiomycota</taxon>
        <taxon>Blastocladiomycetes</taxon>
        <taxon>Blastocladiales</taxon>
        <taxon>Blastocladiaceae</taxon>
        <taxon>Allomyces</taxon>
    </lineage>
</organism>
<feature type="region of interest" description="Disordered" evidence="11">
    <location>
        <begin position="830"/>
        <end position="863"/>
    </location>
</feature>
<feature type="domain" description="Cyclin-like" evidence="12">
    <location>
        <begin position="93"/>
        <end position="181"/>
    </location>
</feature>
<keyword evidence="14" id="KW-1185">Reference proteome</keyword>
<feature type="region of interest" description="Disordered" evidence="11">
    <location>
        <begin position="470"/>
        <end position="544"/>
    </location>
</feature>
<comment type="subcellular location">
    <subcellularLocation>
        <location evidence="1">Nucleus</location>
    </subcellularLocation>
</comment>
<dbReference type="EMBL" id="GG745331">
    <property type="protein sequence ID" value="KNE57138.1"/>
    <property type="molecule type" value="Genomic_DNA"/>
</dbReference>
<dbReference type="Proteomes" id="UP000054350">
    <property type="component" value="Unassembled WGS sequence"/>
</dbReference>
<feature type="compositionally biased region" description="Low complexity" evidence="11">
    <location>
        <begin position="510"/>
        <end position="529"/>
    </location>
</feature>
<dbReference type="GO" id="GO:0005634">
    <property type="term" value="C:nucleus"/>
    <property type="evidence" value="ECO:0007669"/>
    <property type="project" value="UniProtKB-SubCell"/>
</dbReference>
<evidence type="ECO:0000256" key="2">
    <source>
        <dbReference type="ARBA" id="ARBA00010857"/>
    </source>
</evidence>
<dbReference type="CDD" id="cd20554">
    <property type="entry name" value="CYCLIN_TFIIIB90_rpt2"/>
    <property type="match status" value="1"/>
</dbReference>
<feature type="region of interest" description="Disordered" evidence="11">
    <location>
        <begin position="1"/>
        <end position="20"/>
    </location>
</feature>
<evidence type="ECO:0000256" key="1">
    <source>
        <dbReference type="ARBA" id="ARBA00004123"/>
    </source>
</evidence>
<evidence type="ECO:0000256" key="6">
    <source>
        <dbReference type="ARBA" id="ARBA00023015"/>
    </source>
</evidence>
<dbReference type="InterPro" id="IPR036915">
    <property type="entry name" value="Cyclin-like_sf"/>
</dbReference>
<dbReference type="InterPro" id="IPR011665">
    <property type="entry name" value="BRF1_TBP-bd_dom"/>
</dbReference>
<gene>
    <name evidence="13" type="ORF">AMAG_02887</name>
</gene>
<dbReference type="GO" id="GO:0008270">
    <property type="term" value="F:zinc ion binding"/>
    <property type="evidence" value="ECO:0007669"/>
    <property type="project" value="UniProtKB-KW"/>
</dbReference>
<feature type="compositionally biased region" description="Basic and acidic residues" evidence="11">
    <location>
        <begin position="655"/>
        <end position="676"/>
    </location>
</feature>
<dbReference type="PRINTS" id="PR00685">
    <property type="entry name" value="TIFACTORIIB"/>
</dbReference>
<feature type="compositionally biased region" description="Low complexity" evidence="11">
    <location>
        <begin position="631"/>
        <end position="643"/>
    </location>
</feature>
<dbReference type="eggNOG" id="KOG1598">
    <property type="taxonomic scope" value="Eukaryota"/>
</dbReference>
<dbReference type="SUPFAM" id="SSF57783">
    <property type="entry name" value="Zinc beta-ribbon"/>
    <property type="match status" value="1"/>
</dbReference>
<keyword evidence="5" id="KW-0862">Zinc</keyword>
<evidence type="ECO:0000256" key="11">
    <source>
        <dbReference type="SAM" id="MobiDB-lite"/>
    </source>
</evidence>
<evidence type="ECO:0000256" key="7">
    <source>
        <dbReference type="ARBA" id="ARBA00023159"/>
    </source>
</evidence>
<dbReference type="Gene3D" id="2.20.25.10">
    <property type="match status" value="1"/>
</dbReference>
<dbReference type="FunFam" id="1.10.472.10:FF:000002">
    <property type="entry name" value="Transcription factor IIIB 90 kDa subunit"/>
    <property type="match status" value="1"/>
</dbReference>